<name>F3YAG9_MELPT</name>
<dbReference type="RefSeq" id="WP_013773935.1">
    <property type="nucleotide sequence ID" value="NC_015516.1"/>
</dbReference>
<feature type="domain" description="NADPH-dependent FMN reductase-like" evidence="1">
    <location>
        <begin position="9"/>
        <end position="154"/>
    </location>
</feature>
<keyword evidence="3" id="KW-1185">Reference proteome</keyword>
<organism evidence="2 3">
    <name type="scientific">Melissococcus plutonius (strain ATCC 35311 / DSM 29964 / CIP 104052 / LMG 20360 / NCIMB 702443)</name>
    <dbReference type="NCBI Taxonomy" id="940190"/>
    <lineage>
        <taxon>Bacteria</taxon>
        <taxon>Bacillati</taxon>
        <taxon>Bacillota</taxon>
        <taxon>Bacilli</taxon>
        <taxon>Lactobacillales</taxon>
        <taxon>Enterococcaceae</taxon>
        <taxon>Melissococcus</taxon>
    </lineage>
</organism>
<dbReference type="InterPro" id="IPR050712">
    <property type="entry name" value="NAD(P)H-dep_reductase"/>
</dbReference>
<dbReference type="GO" id="GO:0005829">
    <property type="term" value="C:cytosol"/>
    <property type="evidence" value="ECO:0007669"/>
    <property type="project" value="TreeGrafter"/>
</dbReference>
<gene>
    <name evidence="2" type="ordered locus">MPTP_1040</name>
</gene>
<dbReference type="Pfam" id="PF03358">
    <property type="entry name" value="FMN_red"/>
    <property type="match status" value="1"/>
</dbReference>
<dbReference type="InterPro" id="IPR005025">
    <property type="entry name" value="FMN_Rdtase-like_dom"/>
</dbReference>
<dbReference type="SUPFAM" id="SSF52218">
    <property type="entry name" value="Flavoproteins"/>
    <property type="match status" value="1"/>
</dbReference>
<dbReference type="Gene3D" id="3.40.50.360">
    <property type="match status" value="1"/>
</dbReference>
<reference key="2">
    <citation type="submission" date="2011-04" db="EMBL/GenBank/DDBJ databases">
        <title>Whole genome sequence of Melissococcus plutonius ATCC 35311.</title>
        <authorList>
            <person name="Okumura K."/>
            <person name="Arai R."/>
            <person name="Osaki M."/>
            <person name="Okura M."/>
            <person name="Kirikae T."/>
            <person name="Takamatsu D."/>
            <person name="Akiyama T."/>
        </authorList>
    </citation>
    <scope>NUCLEOTIDE SEQUENCE</scope>
    <source>
        <strain>ATCC 35311</strain>
    </source>
</reference>
<accession>F3YAG9</accession>
<dbReference type="STRING" id="940190.MPTP_1040"/>
<dbReference type="GO" id="GO:0010181">
    <property type="term" value="F:FMN binding"/>
    <property type="evidence" value="ECO:0007669"/>
    <property type="project" value="TreeGrafter"/>
</dbReference>
<evidence type="ECO:0000313" key="3">
    <source>
        <dbReference type="Proteomes" id="UP000008456"/>
    </source>
</evidence>
<protein>
    <submittedName>
        <fullName evidence="2">NADPH-dependent FMN reductase domain protein</fullName>
    </submittedName>
</protein>
<dbReference type="HOGENOM" id="CLU_055322_4_2_9"/>
<dbReference type="PANTHER" id="PTHR30543">
    <property type="entry name" value="CHROMATE REDUCTASE"/>
    <property type="match status" value="1"/>
</dbReference>
<dbReference type="KEGG" id="mps:MPTP_1040"/>
<sequence>MEAGIYAEKIGFLVGSLRKGSYSKQIAQAVAKLLPQDYTPVFVDLSHLEIYNQDLDDDSMPTEAWKTFRKEIRQLDGIIFVTPEYNRSVPPLLKNALDVGSRPFGKNAWDNKPALVISVAPGAIGGFGANHHLRQSLVFVKVPTLQQPEAYICNVTNLLGEDGTVAKNTLDFLKTIINAYIDFFEKLTK</sequence>
<dbReference type="EMBL" id="AP012200">
    <property type="protein sequence ID" value="BAK21497.1"/>
    <property type="molecule type" value="Genomic_DNA"/>
</dbReference>
<evidence type="ECO:0000259" key="1">
    <source>
        <dbReference type="Pfam" id="PF03358"/>
    </source>
</evidence>
<evidence type="ECO:0000313" key="2">
    <source>
        <dbReference type="EMBL" id="BAK21497.1"/>
    </source>
</evidence>
<proteinExistence type="predicted"/>
<dbReference type="GO" id="GO:0016491">
    <property type="term" value="F:oxidoreductase activity"/>
    <property type="evidence" value="ECO:0007669"/>
    <property type="project" value="InterPro"/>
</dbReference>
<dbReference type="OrthoDB" id="9812295at2"/>
<dbReference type="AlphaFoldDB" id="F3YAG9"/>
<reference evidence="2 3" key="1">
    <citation type="journal article" date="2011" name="J. Bacteriol.">
        <title>Complete genome sequence of Melissococcus plutonius ATCC 35311.</title>
        <authorList>
            <person name="Okumura K."/>
            <person name="Arai R."/>
            <person name="Okura M."/>
            <person name="Kirikae T."/>
            <person name="Takamatsu D."/>
            <person name="Osaki M."/>
            <person name="Miyoshi-Akiyama T."/>
        </authorList>
    </citation>
    <scope>NUCLEOTIDE SEQUENCE [LARGE SCALE GENOMIC DNA]</scope>
    <source>
        <strain evidence="3">ATCC 35311 / CIP 104052 / LMG 20360 / NCIMB 702443</strain>
    </source>
</reference>
<dbReference type="PANTHER" id="PTHR30543:SF21">
    <property type="entry name" value="NAD(P)H-DEPENDENT FMN REDUCTASE LOT6"/>
    <property type="match status" value="1"/>
</dbReference>
<dbReference type="InterPro" id="IPR029039">
    <property type="entry name" value="Flavoprotein-like_sf"/>
</dbReference>
<dbReference type="Proteomes" id="UP000008456">
    <property type="component" value="Chromosome"/>
</dbReference>